<feature type="compositionally biased region" description="Low complexity" evidence="1">
    <location>
        <begin position="525"/>
        <end position="538"/>
    </location>
</feature>
<sequence>MAPPSKRRKLSSSGSSARIYRDNSTALDTLPSFSHSVQSMHGCATPDSPQLQHSPTPTDNALHHELKRDAVEGVDHFAGIAPRQDSYTELPTTMPTLGPTLGIQTFTDASTTLTYTPPALPSLPTLPSIPGATTFSSTTLTSSTLSTPSPDPYPSSNGNLSSSSSPSSSSSSSSTTTTIPGNITSSTSASSSLVSLTNVPIGNNGTIASRTAVTVTSSVSSTLYYTTLEDGNVSTITLSSGTFTTIVDGEVFTVTGNSVYSDSQAPLQSPTSTTTSDGQSTTSTSAVSGAGAPQTYGTPANTGAAGSTSTDTSNTDDNGNHNSTPPAGTIAGGVVGGAAGLAVILLIAMLFVRWYRRRSQMRHQALPPGTAGGGAEQSRSAPGMAERAGMAPFAAAIPALFRHQNPSTEPGQSERGFTRVSGRKLPSQWSEGMSSSQLPNMPQTIATSGEGSAGRNLDNTSFYRNSPAFDGGNDGDLSPSAASPESIDGGPLRTSDPGSVMMMSRGPERQPEVHHGSPLQRPGQASTLSTSPSAASALGRSETPSSMLEPNRSSRFTEDM</sequence>
<dbReference type="eggNOG" id="ENOG502SG5B">
    <property type="taxonomic scope" value="Eukaryota"/>
</dbReference>
<dbReference type="GeneID" id="27899437"/>
<dbReference type="OMA" id="TPYGMPL"/>
<evidence type="ECO:0000256" key="1">
    <source>
        <dbReference type="SAM" id="MobiDB-lite"/>
    </source>
</evidence>
<gene>
    <name evidence="3" type="ORF">SEPMUDRAFT_129614</name>
</gene>
<keyword evidence="4" id="KW-1185">Reference proteome</keyword>
<dbReference type="AlphaFoldDB" id="N1QKC9"/>
<dbReference type="EMBL" id="KB456260">
    <property type="protein sequence ID" value="EMF16727.1"/>
    <property type="molecule type" value="Genomic_DNA"/>
</dbReference>
<evidence type="ECO:0008006" key="5">
    <source>
        <dbReference type="Google" id="ProtNLM"/>
    </source>
</evidence>
<feature type="compositionally biased region" description="Basic residues" evidence="1">
    <location>
        <begin position="1"/>
        <end position="10"/>
    </location>
</feature>
<feature type="region of interest" description="Disordered" evidence="1">
    <location>
        <begin position="121"/>
        <end position="190"/>
    </location>
</feature>
<feature type="compositionally biased region" description="Polar residues" evidence="1">
    <location>
        <begin position="47"/>
        <end position="59"/>
    </location>
</feature>
<feature type="region of interest" description="Disordered" evidence="1">
    <location>
        <begin position="1"/>
        <end position="23"/>
    </location>
</feature>
<name>N1QKC9_SPHMS</name>
<protein>
    <recommendedName>
        <fullName evidence="5">Mid2 domain-containing protein</fullName>
    </recommendedName>
</protein>
<accession>N1QKC9</accession>
<feature type="compositionally biased region" description="Polar residues" evidence="1">
    <location>
        <begin position="427"/>
        <end position="450"/>
    </location>
</feature>
<dbReference type="RefSeq" id="XP_016764848.1">
    <property type="nucleotide sequence ID" value="XM_016902300.1"/>
</dbReference>
<keyword evidence="2" id="KW-0812">Transmembrane</keyword>
<feature type="region of interest" description="Disordered" evidence="1">
    <location>
        <begin position="261"/>
        <end position="326"/>
    </location>
</feature>
<evidence type="ECO:0000313" key="3">
    <source>
        <dbReference type="EMBL" id="EMF16727.1"/>
    </source>
</evidence>
<dbReference type="HOGENOM" id="CLU_022723_1_0_1"/>
<organism evidence="3 4">
    <name type="scientific">Sphaerulina musiva (strain SO2202)</name>
    <name type="common">Poplar stem canker fungus</name>
    <name type="synonym">Septoria musiva</name>
    <dbReference type="NCBI Taxonomy" id="692275"/>
    <lineage>
        <taxon>Eukaryota</taxon>
        <taxon>Fungi</taxon>
        <taxon>Dikarya</taxon>
        <taxon>Ascomycota</taxon>
        <taxon>Pezizomycotina</taxon>
        <taxon>Dothideomycetes</taxon>
        <taxon>Dothideomycetidae</taxon>
        <taxon>Mycosphaerellales</taxon>
        <taxon>Mycosphaerellaceae</taxon>
        <taxon>Sphaerulina</taxon>
    </lineage>
</organism>
<evidence type="ECO:0000313" key="4">
    <source>
        <dbReference type="Proteomes" id="UP000016931"/>
    </source>
</evidence>
<feature type="region of interest" description="Disordered" evidence="1">
    <location>
        <begin position="365"/>
        <end position="386"/>
    </location>
</feature>
<evidence type="ECO:0000256" key="2">
    <source>
        <dbReference type="SAM" id="Phobius"/>
    </source>
</evidence>
<reference evidence="3 4" key="1">
    <citation type="journal article" date="2012" name="PLoS Pathog.">
        <title>Diverse lifestyles and strategies of plant pathogenesis encoded in the genomes of eighteen Dothideomycetes fungi.</title>
        <authorList>
            <person name="Ohm R.A."/>
            <person name="Feau N."/>
            <person name="Henrissat B."/>
            <person name="Schoch C.L."/>
            <person name="Horwitz B.A."/>
            <person name="Barry K.W."/>
            <person name="Condon B.J."/>
            <person name="Copeland A.C."/>
            <person name="Dhillon B."/>
            <person name="Glaser F."/>
            <person name="Hesse C.N."/>
            <person name="Kosti I."/>
            <person name="LaButti K."/>
            <person name="Lindquist E.A."/>
            <person name="Lucas S."/>
            <person name="Salamov A.A."/>
            <person name="Bradshaw R.E."/>
            <person name="Ciuffetti L."/>
            <person name="Hamelin R.C."/>
            <person name="Kema G.H.J."/>
            <person name="Lawrence C."/>
            <person name="Scott J.A."/>
            <person name="Spatafora J.W."/>
            <person name="Turgeon B.G."/>
            <person name="de Wit P.J.G.M."/>
            <person name="Zhong S."/>
            <person name="Goodwin S.B."/>
            <person name="Grigoriev I.V."/>
        </authorList>
    </citation>
    <scope>NUCLEOTIDE SEQUENCE [LARGE SCALE GENOMIC DNA]</scope>
    <source>
        <strain evidence="3 4">SO2202</strain>
    </source>
</reference>
<feature type="compositionally biased region" description="Polar residues" evidence="1">
    <location>
        <begin position="542"/>
        <end position="554"/>
    </location>
</feature>
<dbReference type="STRING" id="692275.N1QKC9"/>
<keyword evidence="2" id="KW-1133">Transmembrane helix</keyword>
<feature type="region of interest" description="Disordered" evidence="1">
    <location>
        <begin position="403"/>
        <end position="560"/>
    </location>
</feature>
<keyword evidence="2" id="KW-0472">Membrane</keyword>
<feature type="transmembrane region" description="Helical" evidence="2">
    <location>
        <begin position="330"/>
        <end position="352"/>
    </location>
</feature>
<dbReference type="OrthoDB" id="5421784at2759"/>
<dbReference type="Proteomes" id="UP000016931">
    <property type="component" value="Unassembled WGS sequence"/>
</dbReference>
<feature type="region of interest" description="Disordered" evidence="1">
    <location>
        <begin position="36"/>
        <end position="60"/>
    </location>
</feature>
<proteinExistence type="predicted"/>
<feature type="compositionally biased region" description="Basic and acidic residues" evidence="1">
    <location>
        <begin position="506"/>
        <end position="515"/>
    </location>
</feature>
<feature type="compositionally biased region" description="Low complexity" evidence="1">
    <location>
        <begin position="269"/>
        <end position="326"/>
    </location>
</feature>